<dbReference type="GO" id="GO:0016874">
    <property type="term" value="F:ligase activity"/>
    <property type="evidence" value="ECO:0007669"/>
    <property type="project" value="UniProtKB-UniRule"/>
</dbReference>
<evidence type="ECO:0000256" key="8">
    <source>
        <dbReference type="PIRNR" id="PIRNR006256"/>
    </source>
</evidence>
<feature type="active site" evidence="9">
    <location>
        <position position="39"/>
    </location>
</feature>
<evidence type="ECO:0000256" key="3">
    <source>
        <dbReference type="ARBA" id="ARBA00022598"/>
    </source>
</evidence>
<comment type="similarity">
    <text evidence="2 8">Belongs to the carbamoyltransferase HypF family.</text>
</comment>
<reference evidence="13" key="2">
    <citation type="submission" date="2011-01" db="EMBL/GenBank/DDBJ databases">
        <title>The complete genome of Nitratifractor salsuginis DSM 16511.</title>
        <authorList>
            <consortium name="US DOE Joint Genome Institute (JGI-PGF)"/>
            <person name="Lucas S."/>
            <person name="Copeland A."/>
            <person name="Lapidus A."/>
            <person name="Bruce D."/>
            <person name="Goodwin L."/>
            <person name="Pitluck S."/>
            <person name="Kyrpides N."/>
            <person name="Mavromatis K."/>
            <person name="Ivanova N."/>
            <person name="Mikhailova N."/>
            <person name="Zeytun A."/>
            <person name="Detter J.C."/>
            <person name="Tapia R."/>
            <person name="Han C."/>
            <person name="Land M."/>
            <person name="Hauser L."/>
            <person name="Markowitz V."/>
            <person name="Cheng J.-F."/>
            <person name="Hugenholtz P."/>
            <person name="Woyke T."/>
            <person name="Wu D."/>
            <person name="Tindall B."/>
            <person name="Schuetze A."/>
            <person name="Brambilla E."/>
            <person name="Klenk H.-P."/>
            <person name="Eisen J.A."/>
        </authorList>
    </citation>
    <scope>NUCLEOTIDE SEQUENCE [LARGE SCALE GENOMIC DNA]</scope>
    <source>
        <strain evidence="13">DSM 16511 / JCM 12458 / E9I37-1</strain>
    </source>
</reference>
<comment type="catalytic activity">
    <reaction evidence="7">
        <text>C-terminal L-cysteinyl-[HypE protein] + carbamoyl phosphate + ATP + H2O = C-terminal S-carboxamide-L-cysteinyl-[HypE protein] + AMP + phosphate + diphosphate + H(+)</text>
        <dbReference type="Rhea" id="RHEA:55636"/>
        <dbReference type="Rhea" id="RHEA-COMP:14247"/>
        <dbReference type="Rhea" id="RHEA-COMP:14392"/>
        <dbReference type="ChEBI" id="CHEBI:15377"/>
        <dbReference type="ChEBI" id="CHEBI:15378"/>
        <dbReference type="ChEBI" id="CHEBI:30616"/>
        <dbReference type="ChEBI" id="CHEBI:33019"/>
        <dbReference type="ChEBI" id="CHEBI:43474"/>
        <dbReference type="ChEBI" id="CHEBI:58228"/>
        <dbReference type="ChEBI" id="CHEBI:76913"/>
        <dbReference type="ChEBI" id="CHEBI:139126"/>
        <dbReference type="ChEBI" id="CHEBI:456215"/>
    </reaction>
</comment>
<dbReference type="Pfam" id="PF17788">
    <property type="entry name" value="HypF_C"/>
    <property type="match status" value="1"/>
</dbReference>
<dbReference type="Proteomes" id="UP000008633">
    <property type="component" value="Chromosome"/>
</dbReference>
<name>E6WYA4_NITSE</name>
<dbReference type="Pfam" id="PF22521">
    <property type="entry name" value="HypF_C_2"/>
    <property type="match status" value="1"/>
</dbReference>
<comment type="catalytic activity">
    <reaction evidence="9">
        <text>an acyl phosphate + H2O = a carboxylate + phosphate + H(+)</text>
        <dbReference type="Rhea" id="RHEA:14965"/>
        <dbReference type="ChEBI" id="CHEBI:15377"/>
        <dbReference type="ChEBI" id="CHEBI:15378"/>
        <dbReference type="ChEBI" id="CHEBI:29067"/>
        <dbReference type="ChEBI" id="CHEBI:43474"/>
        <dbReference type="ChEBI" id="CHEBI:59918"/>
        <dbReference type="EC" id="3.6.1.7"/>
    </reaction>
</comment>
<evidence type="ECO:0000313" key="12">
    <source>
        <dbReference type="EMBL" id="ADV45352.1"/>
    </source>
</evidence>
<dbReference type="PANTHER" id="PTHR42959">
    <property type="entry name" value="CARBAMOYLTRANSFERASE"/>
    <property type="match status" value="1"/>
</dbReference>
<evidence type="ECO:0000256" key="5">
    <source>
        <dbReference type="ARBA" id="ARBA00022771"/>
    </source>
</evidence>
<dbReference type="GO" id="GO:0003998">
    <property type="term" value="F:acylphosphatase activity"/>
    <property type="evidence" value="ECO:0007669"/>
    <property type="project" value="UniProtKB-EC"/>
</dbReference>
<accession>E6WYA4</accession>
<dbReference type="GO" id="GO:0003725">
    <property type="term" value="F:double-stranded RNA binding"/>
    <property type="evidence" value="ECO:0007669"/>
    <property type="project" value="InterPro"/>
</dbReference>
<dbReference type="Gene3D" id="3.90.870.50">
    <property type="match status" value="1"/>
</dbReference>
<dbReference type="InterPro" id="IPR001792">
    <property type="entry name" value="Acylphosphatase-like_dom"/>
</dbReference>
<evidence type="ECO:0000256" key="4">
    <source>
        <dbReference type="ARBA" id="ARBA00022723"/>
    </source>
</evidence>
<evidence type="ECO:0000256" key="9">
    <source>
        <dbReference type="PROSITE-ProRule" id="PRU00520"/>
    </source>
</evidence>
<keyword evidence="9" id="KW-0378">Hydrolase</keyword>
<gene>
    <name evidence="12" type="ordered locus">Nitsa_0079</name>
</gene>
<dbReference type="EC" id="6.2.-.-" evidence="8"/>
<sequence length="766" mass="84877">MRAKIAKTLRIRGIVQGVGFRPYLYRLAKRYGLNGFVRNDERGVETVIEGEAAALEAFLQALSAELPPLARIDGMEVHEIPAAGYESFEILSSHSSSDKSTAVSPDIALCDACLAEMRDPCNRRFGHPFITCTDCGPRYSIIRTVPYDRPNTSMARFPMCDKCRAEYEDPASRRYHAQPIACPECGPVLQFWRKTGMEKGRWEVEDGEQGSLIEKAAKMIREGKIVAVKGLGGFHLVCDASNAEAVAALRRRKRRPSKPFAVMVKDLAMARSLAQIDAGEEALLRSKERPIVLLKKADPYLSAIVDDPIAPGIDRIGLMLPYTPLHHLFFDFLDVPLIATSANLSDEPIIREGKELREKLGGVIDAVLDHNREIVNACDDSVAQIVAGRVQWLRVARGIAPLTLQLDKTIDKPMLAVGGNQKNTLALAFESKIVLSPHIGDLGTLEAMEYFDRTVKTFERFYDFKPQIILCDLHPRYESRRWAERYKAKNPSVELHSLQHHYAHALAVMAEHNWRSKALAIVWDGTGYGSDGTIWGAEALLCDAGSFDRVASLRPFRLLGGERATREPRRVALAMLFELLSLEEVLALDSPTVAAFKPREIRLLHQAWKRGANAPLASSMGRLFDVFASLTGLCQHLGYEGESGLRLEAEATRKSMRGDAGELLTLREGQIDWEPLLKRLIRGESVSASAFIHALAESIVKIAERYPDLPVILSGGVFQNKTLLERVLPLLKNREVLLPRQVAPNDGAIALGQVWWGVSGCGASTP</sequence>
<evidence type="ECO:0000259" key="10">
    <source>
        <dbReference type="PROSITE" id="PS51160"/>
    </source>
</evidence>
<keyword evidence="3" id="KW-0436">Ligase</keyword>
<dbReference type="EMBL" id="CP002452">
    <property type="protein sequence ID" value="ADV45352.1"/>
    <property type="molecule type" value="Genomic_DNA"/>
</dbReference>
<keyword evidence="5" id="KW-0863">Zinc-finger</keyword>
<dbReference type="SUPFAM" id="SSF54975">
    <property type="entry name" value="Acylphosphatase/BLUF domain-like"/>
    <property type="match status" value="1"/>
</dbReference>
<comment type="pathway">
    <text evidence="1">Protein modification; [NiFe] hydrogenase maturation.</text>
</comment>
<dbReference type="InterPro" id="IPR017945">
    <property type="entry name" value="DHBP_synth_RibB-like_a/b_dom"/>
</dbReference>
<dbReference type="GO" id="GO:0051604">
    <property type="term" value="P:protein maturation"/>
    <property type="evidence" value="ECO:0007669"/>
    <property type="project" value="TreeGrafter"/>
</dbReference>
<dbReference type="InterPro" id="IPR006070">
    <property type="entry name" value="Sua5-like_dom"/>
</dbReference>
<dbReference type="InterPro" id="IPR051060">
    <property type="entry name" value="Carbamoyltrans_HypF-like"/>
</dbReference>
<keyword evidence="4" id="KW-0479">Metal-binding</keyword>
<dbReference type="RefSeq" id="WP_013553049.1">
    <property type="nucleotide sequence ID" value="NC_014935.1"/>
</dbReference>
<protein>
    <recommendedName>
        <fullName evidence="8">Carbamoyltransferase</fullName>
        <ecNumber evidence="8">6.2.-.-</ecNumber>
    </recommendedName>
</protein>
<dbReference type="InterPro" id="IPR011125">
    <property type="entry name" value="Znf_HypF"/>
</dbReference>
<keyword evidence="6" id="KW-0862">Zinc</keyword>
<dbReference type="Gene3D" id="3.30.420.40">
    <property type="match status" value="1"/>
</dbReference>
<proteinExistence type="inferred from homology"/>
<dbReference type="InterPro" id="IPR017968">
    <property type="entry name" value="Acylphosphatase_CS"/>
</dbReference>
<dbReference type="GO" id="GO:0016743">
    <property type="term" value="F:carboxyl- or carbamoyltransferase activity"/>
    <property type="evidence" value="ECO:0007669"/>
    <property type="project" value="UniProtKB-UniRule"/>
</dbReference>
<dbReference type="PIRSF" id="PIRSF006256">
    <property type="entry name" value="CMPcnvr_hdrg_mat"/>
    <property type="match status" value="1"/>
</dbReference>
<dbReference type="KEGG" id="nsa:Nitsa_0079"/>
<dbReference type="Pfam" id="PF07503">
    <property type="entry name" value="zf-HYPF"/>
    <property type="match status" value="2"/>
</dbReference>
<dbReference type="Gene3D" id="3.30.420.360">
    <property type="match status" value="1"/>
</dbReference>
<keyword evidence="13" id="KW-1185">Reference proteome</keyword>
<dbReference type="Pfam" id="PF01300">
    <property type="entry name" value="Sua5_yciO_yrdC"/>
    <property type="match status" value="1"/>
</dbReference>
<evidence type="ECO:0000256" key="2">
    <source>
        <dbReference type="ARBA" id="ARBA00008097"/>
    </source>
</evidence>
<dbReference type="NCBIfam" id="TIGR00143">
    <property type="entry name" value="hypF"/>
    <property type="match status" value="1"/>
</dbReference>
<evidence type="ECO:0000256" key="6">
    <source>
        <dbReference type="ARBA" id="ARBA00022833"/>
    </source>
</evidence>
<evidence type="ECO:0000256" key="7">
    <source>
        <dbReference type="ARBA" id="ARBA00048220"/>
    </source>
</evidence>
<reference evidence="12 13" key="1">
    <citation type="journal article" date="2011" name="Stand. Genomic Sci.">
        <title>Complete genome sequence of Nitratifractor salsuginis type strain (E9I37-1).</title>
        <authorList>
            <person name="Anderson I."/>
            <person name="Sikorski J."/>
            <person name="Zeytun A."/>
            <person name="Nolan M."/>
            <person name="Lapidus A."/>
            <person name="Lucas S."/>
            <person name="Hammon N."/>
            <person name="Deshpande S."/>
            <person name="Cheng J.F."/>
            <person name="Tapia R."/>
            <person name="Han C."/>
            <person name="Goodwin L."/>
            <person name="Pitluck S."/>
            <person name="Liolios K."/>
            <person name="Pagani I."/>
            <person name="Ivanova N."/>
            <person name="Huntemann M."/>
            <person name="Mavromatis K."/>
            <person name="Ovchinikova G."/>
            <person name="Pati A."/>
            <person name="Chen A."/>
            <person name="Palaniappan K."/>
            <person name="Land M."/>
            <person name="Hauser L."/>
            <person name="Brambilla E.M."/>
            <person name="Ngatchou-Djao O.D."/>
            <person name="Rohde M."/>
            <person name="Tindall B.J."/>
            <person name="Goker M."/>
            <person name="Detter J.C."/>
            <person name="Woyke T."/>
            <person name="Bristow J."/>
            <person name="Eisen J.A."/>
            <person name="Markowitz V."/>
            <person name="Hugenholtz P."/>
            <person name="Klenk H.P."/>
            <person name="Kyrpides N.C."/>
        </authorList>
    </citation>
    <scope>NUCLEOTIDE SEQUENCE [LARGE SCALE GENOMIC DNA]</scope>
    <source>
        <strain evidence="13">DSM 16511 / JCM 12458 / E9I37-1</strain>
    </source>
</reference>
<dbReference type="UniPathway" id="UPA00335"/>
<dbReference type="GO" id="GO:0008270">
    <property type="term" value="F:zinc ion binding"/>
    <property type="evidence" value="ECO:0007669"/>
    <property type="project" value="UniProtKB-KW"/>
</dbReference>
<dbReference type="eggNOG" id="COG0068">
    <property type="taxonomic scope" value="Bacteria"/>
</dbReference>
<evidence type="ECO:0000256" key="1">
    <source>
        <dbReference type="ARBA" id="ARBA00004711"/>
    </source>
</evidence>
<organism evidence="12 13">
    <name type="scientific">Nitratifractor salsuginis (strain DSM 16511 / JCM 12458 / E9I37-1)</name>
    <dbReference type="NCBI Taxonomy" id="749222"/>
    <lineage>
        <taxon>Bacteria</taxon>
        <taxon>Pseudomonadati</taxon>
        <taxon>Campylobacterota</taxon>
        <taxon>Epsilonproteobacteria</taxon>
        <taxon>Campylobacterales</taxon>
        <taxon>Sulfurovaceae</taxon>
        <taxon>Nitratifractor</taxon>
    </lineage>
</organism>
<dbReference type="OrthoDB" id="9808093at2"/>
<feature type="active site" evidence="9">
    <location>
        <position position="21"/>
    </location>
</feature>
<dbReference type="InterPro" id="IPR004421">
    <property type="entry name" value="Carbamoyltransferase_HypF"/>
</dbReference>
<dbReference type="Gene3D" id="3.30.110.120">
    <property type="match status" value="1"/>
</dbReference>
<evidence type="ECO:0000313" key="13">
    <source>
        <dbReference type="Proteomes" id="UP000008633"/>
    </source>
</evidence>
<dbReference type="InterPro" id="IPR055128">
    <property type="entry name" value="HypF_C_2"/>
</dbReference>
<dbReference type="InterPro" id="IPR036046">
    <property type="entry name" value="Acylphosphatase-like_dom_sf"/>
</dbReference>
<dbReference type="AlphaFoldDB" id="E6WYA4"/>
<dbReference type="PROSITE" id="PS00150">
    <property type="entry name" value="ACYLPHOSPHATASE_1"/>
    <property type="match status" value="1"/>
</dbReference>
<dbReference type="PROSITE" id="PS51163">
    <property type="entry name" value="YRDC"/>
    <property type="match status" value="1"/>
</dbReference>
<evidence type="ECO:0000259" key="11">
    <source>
        <dbReference type="PROSITE" id="PS51163"/>
    </source>
</evidence>
<dbReference type="SUPFAM" id="SSF55821">
    <property type="entry name" value="YrdC/RibB"/>
    <property type="match status" value="1"/>
</dbReference>
<dbReference type="HOGENOM" id="CLU_009164_0_0_7"/>
<dbReference type="PANTHER" id="PTHR42959:SF1">
    <property type="entry name" value="CARBAMOYLTRANSFERASE HYPF"/>
    <property type="match status" value="1"/>
</dbReference>
<dbReference type="InterPro" id="IPR041440">
    <property type="entry name" value="HypF_C"/>
</dbReference>
<dbReference type="STRING" id="749222.Nitsa_0079"/>
<feature type="domain" description="Acylphosphatase-like" evidence="10">
    <location>
        <begin position="6"/>
        <end position="92"/>
    </location>
</feature>
<feature type="domain" description="YrdC-like" evidence="11">
    <location>
        <begin position="210"/>
        <end position="398"/>
    </location>
</feature>
<dbReference type="Pfam" id="PF00708">
    <property type="entry name" value="Acylphosphatase"/>
    <property type="match status" value="1"/>
</dbReference>
<dbReference type="PROSITE" id="PS51160">
    <property type="entry name" value="ACYLPHOSPHATASE_3"/>
    <property type="match status" value="1"/>
</dbReference>